<keyword evidence="3" id="KW-1185">Reference proteome</keyword>
<protein>
    <recommendedName>
        <fullName evidence="1">Transposase Tnp1/En/Spm-like domain-containing protein</fullName>
    </recommendedName>
</protein>
<dbReference type="InterPro" id="IPR004264">
    <property type="entry name" value="Transposase_23"/>
</dbReference>
<evidence type="ECO:0000259" key="1">
    <source>
        <dbReference type="Pfam" id="PF03017"/>
    </source>
</evidence>
<evidence type="ECO:0000313" key="3">
    <source>
        <dbReference type="Proteomes" id="UP000231279"/>
    </source>
</evidence>
<comment type="caution">
    <text evidence="2">The sequence shown here is derived from an EMBL/GenBank/DDBJ whole genome shotgun (WGS) entry which is preliminary data.</text>
</comment>
<organism evidence="2 3">
    <name type="scientific">Handroanthus impetiginosus</name>
    <dbReference type="NCBI Taxonomy" id="429701"/>
    <lineage>
        <taxon>Eukaryota</taxon>
        <taxon>Viridiplantae</taxon>
        <taxon>Streptophyta</taxon>
        <taxon>Embryophyta</taxon>
        <taxon>Tracheophyta</taxon>
        <taxon>Spermatophyta</taxon>
        <taxon>Magnoliopsida</taxon>
        <taxon>eudicotyledons</taxon>
        <taxon>Gunneridae</taxon>
        <taxon>Pentapetalae</taxon>
        <taxon>asterids</taxon>
        <taxon>lamiids</taxon>
        <taxon>Lamiales</taxon>
        <taxon>Bignoniaceae</taxon>
        <taxon>Crescentiina</taxon>
        <taxon>Tabebuia alliance</taxon>
        <taxon>Handroanthus</taxon>
    </lineage>
</organism>
<reference evidence="3" key="1">
    <citation type="journal article" date="2018" name="Gigascience">
        <title>Genome assembly of the Pink Ipe (Handroanthus impetiginosus, Bignoniaceae), a highly valued, ecologically keystone Neotropical timber forest tree.</title>
        <authorList>
            <person name="Silva-Junior O.B."/>
            <person name="Grattapaglia D."/>
            <person name="Novaes E."/>
            <person name="Collevatti R.G."/>
        </authorList>
    </citation>
    <scope>NUCLEOTIDE SEQUENCE [LARGE SCALE GENOMIC DNA]</scope>
    <source>
        <strain evidence="3">cv. UFG-1</strain>
    </source>
</reference>
<dbReference type="AlphaFoldDB" id="A0A2G9G229"/>
<gene>
    <name evidence="2" type="ORF">CDL12_28131</name>
</gene>
<proteinExistence type="predicted"/>
<feature type="domain" description="Transposase Tnp1/En/Spm-like" evidence="1">
    <location>
        <begin position="6"/>
        <end position="57"/>
    </location>
</feature>
<dbReference type="Pfam" id="PF03017">
    <property type="entry name" value="Transposase_23"/>
    <property type="match status" value="1"/>
</dbReference>
<evidence type="ECO:0000313" key="2">
    <source>
        <dbReference type="EMBL" id="PIM99376.1"/>
    </source>
</evidence>
<name>A0A2G9G229_9LAMI</name>
<dbReference type="STRING" id="429701.A0A2G9G229"/>
<dbReference type="EMBL" id="NKXS01007626">
    <property type="protein sequence ID" value="PIM99376.1"/>
    <property type="molecule type" value="Genomic_DNA"/>
</dbReference>
<sequence>MSWTKLVATGNINNLDLNQVVGRQCLGPSWCEVHIQVAVERGEKLLRPYSILKTIGDTHGATIAWPLNLV</sequence>
<dbReference type="Proteomes" id="UP000231279">
    <property type="component" value="Unassembled WGS sequence"/>
</dbReference>
<accession>A0A2G9G229</accession>
<dbReference type="OrthoDB" id="1682357at2759"/>